<dbReference type="GO" id="GO:0003700">
    <property type="term" value="F:DNA-binding transcription factor activity"/>
    <property type="evidence" value="ECO:0007669"/>
    <property type="project" value="InterPro"/>
</dbReference>
<dbReference type="EMBL" id="CP040820">
    <property type="protein sequence ID" value="QDL94511.1"/>
    <property type="molecule type" value="Genomic_DNA"/>
</dbReference>
<dbReference type="Gene3D" id="1.10.10.10">
    <property type="entry name" value="Winged helix-like DNA-binding domain superfamily/Winged helix DNA-binding domain"/>
    <property type="match status" value="1"/>
</dbReference>
<geneLocation type="plasmid" evidence="7">
    <name>pd4m1b</name>
</geneLocation>
<dbReference type="InterPro" id="IPR000847">
    <property type="entry name" value="LysR_HTH_N"/>
</dbReference>
<evidence type="ECO:0000313" key="6">
    <source>
        <dbReference type="EMBL" id="QDL94511.1"/>
    </source>
</evidence>
<dbReference type="PRINTS" id="PR00039">
    <property type="entry name" value="HTHLYSR"/>
</dbReference>
<dbReference type="GO" id="GO:0005829">
    <property type="term" value="C:cytosol"/>
    <property type="evidence" value="ECO:0007669"/>
    <property type="project" value="TreeGrafter"/>
</dbReference>
<dbReference type="PANTHER" id="PTHR30419">
    <property type="entry name" value="HTH-TYPE TRANSCRIPTIONAL REGULATOR YBHD"/>
    <property type="match status" value="1"/>
</dbReference>
<evidence type="ECO:0000256" key="1">
    <source>
        <dbReference type="ARBA" id="ARBA00009437"/>
    </source>
</evidence>
<feature type="domain" description="HTH lysR-type" evidence="5">
    <location>
        <begin position="1"/>
        <end position="58"/>
    </location>
</feature>
<dbReference type="Proteomes" id="UP000305888">
    <property type="component" value="Plasmid pD4M1B"/>
</dbReference>
<dbReference type="InterPro" id="IPR036390">
    <property type="entry name" value="WH_DNA-bd_sf"/>
</dbReference>
<dbReference type="InterPro" id="IPR005119">
    <property type="entry name" value="LysR_subst-bd"/>
</dbReference>
<keyword evidence="6" id="KW-0614">Plasmid</keyword>
<dbReference type="FunFam" id="1.10.10.10:FF:000001">
    <property type="entry name" value="LysR family transcriptional regulator"/>
    <property type="match status" value="1"/>
</dbReference>
<keyword evidence="3" id="KW-0238">DNA-binding</keyword>
<dbReference type="Pfam" id="PF00126">
    <property type="entry name" value="HTH_1"/>
    <property type="match status" value="1"/>
</dbReference>
<dbReference type="SUPFAM" id="SSF46785">
    <property type="entry name" value="Winged helix' DNA-binding domain"/>
    <property type="match status" value="1"/>
</dbReference>
<dbReference type="RefSeq" id="WP_138576080.1">
    <property type="nucleotide sequence ID" value="NZ_CP040820.1"/>
</dbReference>
<dbReference type="SUPFAM" id="SSF53850">
    <property type="entry name" value="Periplasmic binding protein-like II"/>
    <property type="match status" value="1"/>
</dbReference>
<keyword evidence="7" id="KW-1185">Reference proteome</keyword>
<dbReference type="InterPro" id="IPR036388">
    <property type="entry name" value="WH-like_DNA-bd_sf"/>
</dbReference>
<sequence length="303" mass="33180">MEFRTLRAFVEVVRAGGFSRAAARLNATQSTVSKAVRQLEDELGLPLLDRIGHRSALTAAGEVVYQRGLALLADRDTLLTELNELAGLRRGALRLGLPPIGSSLLFAPVFTTYRHRYPGIEIKLVEHGSDRLEDMLRAGEIDLAASLLPVSPEFDWQPVRREPLVALLSPQAELAGRARVTLADLRALPFILFESGFALNRIILDACRRSGFEPEVVARSSQIDFIAELAAAGLGVAFLPRMIAGQRGHLPVVRIPLDQPGTDWDMAMLWRRGTFIPHAARAWLDIARDALPAPAVDPRPPAS</sequence>
<dbReference type="PANTHER" id="PTHR30419:SF8">
    <property type="entry name" value="NITROGEN ASSIMILATION TRANSCRIPTIONAL ACTIVATOR-RELATED"/>
    <property type="match status" value="1"/>
</dbReference>
<proteinExistence type="inferred from homology"/>
<accession>A0A5B8FJ49</accession>
<dbReference type="KEGG" id="ppru:FDP22_21855"/>
<gene>
    <name evidence="6" type="ORF">FDP22_21855</name>
</gene>
<protein>
    <submittedName>
        <fullName evidence="6">LysR family transcriptional regulator</fullName>
    </submittedName>
</protein>
<name>A0A5B8FJ49_9RHOB</name>
<evidence type="ECO:0000313" key="7">
    <source>
        <dbReference type="Proteomes" id="UP000305888"/>
    </source>
</evidence>
<dbReference type="OrthoDB" id="8479357at2"/>
<evidence type="ECO:0000256" key="2">
    <source>
        <dbReference type="ARBA" id="ARBA00023015"/>
    </source>
</evidence>
<dbReference type="AlphaFoldDB" id="A0A5B8FJ49"/>
<evidence type="ECO:0000256" key="4">
    <source>
        <dbReference type="ARBA" id="ARBA00023163"/>
    </source>
</evidence>
<dbReference type="InterPro" id="IPR050950">
    <property type="entry name" value="HTH-type_LysR_regulators"/>
</dbReference>
<dbReference type="PROSITE" id="PS50931">
    <property type="entry name" value="HTH_LYSR"/>
    <property type="match status" value="1"/>
</dbReference>
<keyword evidence="2" id="KW-0805">Transcription regulation</keyword>
<evidence type="ECO:0000256" key="3">
    <source>
        <dbReference type="ARBA" id="ARBA00023125"/>
    </source>
</evidence>
<comment type="similarity">
    <text evidence="1">Belongs to the LysR transcriptional regulatory family.</text>
</comment>
<dbReference type="Gene3D" id="3.40.190.290">
    <property type="match status" value="1"/>
</dbReference>
<reference evidence="6 7" key="1">
    <citation type="submission" date="2019-06" db="EMBL/GenBank/DDBJ databases">
        <title>Genome sequence of Rhodobacteraceae bacterium D4M1.</title>
        <authorList>
            <person name="Cao J."/>
        </authorList>
    </citation>
    <scope>NUCLEOTIDE SEQUENCE [LARGE SCALE GENOMIC DNA]</scope>
    <source>
        <strain evidence="6 7">D4M1</strain>
        <plasmid evidence="7">pd4m1b</plasmid>
    </source>
</reference>
<keyword evidence="4" id="KW-0804">Transcription</keyword>
<dbReference type="Pfam" id="PF03466">
    <property type="entry name" value="LysR_substrate"/>
    <property type="match status" value="1"/>
</dbReference>
<dbReference type="CDD" id="cd08438">
    <property type="entry name" value="PBP2_CidR"/>
    <property type="match status" value="1"/>
</dbReference>
<dbReference type="GO" id="GO:0003677">
    <property type="term" value="F:DNA binding"/>
    <property type="evidence" value="ECO:0007669"/>
    <property type="project" value="UniProtKB-KW"/>
</dbReference>
<evidence type="ECO:0000259" key="5">
    <source>
        <dbReference type="PROSITE" id="PS50931"/>
    </source>
</evidence>
<organism evidence="6 7">
    <name type="scientific">Paroceanicella profunda</name>
    <dbReference type="NCBI Taxonomy" id="2579971"/>
    <lineage>
        <taxon>Bacteria</taxon>
        <taxon>Pseudomonadati</taxon>
        <taxon>Pseudomonadota</taxon>
        <taxon>Alphaproteobacteria</taxon>
        <taxon>Rhodobacterales</taxon>
        <taxon>Paracoccaceae</taxon>
        <taxon>Paroceanicella</taxon>
    </lineage>
</organism>